<sequence length="715" mass="79741">MAKNNTLRLNCLSLAIGSVFSTSALADGAGGTAHEMADATNKNHYYQPAGVSQTDFGGVGLLQMPTARMADTGEFSASYRDNDQYRRYSVSLQLLDWLETTVRYTDIRTRLYSADPNFSGTQTYKDKGFDVKARLWKEDRWLPQVSVGLRDIAGTGLFDSEYLAASKRWGPFDLTLGIGWGNMAQSGNITNPACKLTESFCQRTSSTETGQFEVNNFFHGPAAIFGGIEYQTPWDPLRLKLEYDGNNYSDEAADRGRRERIKQDSPINVGMVYRVGDILDTSLSWERGNTLMWGFTLRTNFNQLRPHFVDDAPPVYAPVSNPQGGTDWKRVAKELDEKAGLGQPDIYADAKQVTVVSPQYKYPDSAEYSSRAATVLANHVPESVSEYHIVRESRHLPTDSTRVDANAFRQLQTASTPLGQPEPDAYHTEPLAPPRGKAVLHTQPRRLTYSLAPALSQSIGGAESFYMYQVSANANADLYLSDHWSVGGTVNVNLFNNYDKFNYKTPPQDSKLPRVRTWIREYVTSSDVLLTNLQLSRTDHPARDWYTQVYGGYLEMMYAGVGGEMLYRPYGKSWAVGLDVNYVKQRDWNDTMRLADYSVATGHLTTYWELPFIKGGLAKVSVGRYLAGDKGVTVDLSRRFDSGIVAGAFATKTNVSAKEYGEGSFTKGFYVSIPFNLLFASPTTNRGSVGWVPLTRDGGQMLERRNVLYNVVQQP</sequence>
<organism evidence="2 3">
    <name type="scientific">Lonsdalea quercina</name>
    <dbReference type="NCBI Taxonomy" id="71657"/>
    <lineage>
        <taxon>Bacteria</taxon>
        <taxon>Pseudomonadati</taxon>
        <taxon>Pseudomonadota</taxon>
        <taxon>Gammaproteobacteria</taxon>
        <taxon>Enterobacterales</taxon>
        <taxon>Pectobacteriaceae</taxon>
        <taxon>Lonsdalea</taxon>
    </lineage>
</organism>
<dbReference type="STRING" id="71657.SAMN02982996_00169"/>
<keyword evidence="1" id="KW-0732">Signal</keyword>
<dbReference type="AlphaFoldDB" id="A0A1H3VSM0"/>
<dbReference type="Pfam" id="PF06082">
    <property type="entry name" value="YjbH"/>
    <property type="match status" value="1"/>
</dbReference>
<dbReference type="GeneID" id="97763115"/>
<dbReference type="eggNOG" id="COG4775">
    <property type="taxonomic scope" value="Bacteria"/>
</dbReference>
<evidence type="ECO:0000313" key="2">
    <source>
        <dbReference type="EMBL" id="SDZ77777.1"/>
    </source>
</evidence>
<dbReference type="Proteomes" id="UP000187280">
    <property type="component" value="Unassembled WGS sequence"/>
</dbReference>
<protein>
    <submittedName>
        <fullName evidence="2">Exopolysaccharide biosynthesis protein YbjH</fullName>
    </submittedName>
</protein>
<dbReference type="InterPro" id="IPR010344">
    <property type="entry name" value="YbjH"/>
</dbReference>
<feature type="signal peptide" evidence="1">
    <location>
        <begin position="1"/>
        <end position="26"/>
    </location>
</feature>
<dbReference type="EMBL" id="FNQS01000001">
    <property type="protein sequence ID" value="SDZ77777.1"/>
    <property type="molecule type" value="Genomic_DNA"/>
</dbReference>
<gene>
    <name evidence="2" type="ORF">SAMN02982996_00169</name>
</gene>
<name>A0A1H3VSM0_9GAMM</name>
<reference evidence="2 3" key="1">
    <citation type="submission" date="2016-10" db="EMBL/GenBank/DDBJ databases">
        <authorList>
            <person name="de Groot N.N."/>
        </authorList>
    </citation>
    <scope>NUCLEOTIDE SEQUENCE [LARGE SCALE GENOMIC DNA]</scope>
    <source>
        <strain evidence="2 3">ATCC 29281</strain>
    </source>
</reference>
<keyword evidence="3" id="KW-1185">Reference proteome</keyword>
<feature type="chain" id="PRO_5010556304" evidence="1">
    <location>
        <begin position="27"/>
        <end position="715"/>
    </location>
</feature>
<accession>A0A1H3VSM0</accession>
<evidence type="ECO:0000313" key="3">
    <source>
        <dbReference type="Proteomes" id="UP000187280"/>
    </source>
</evidence>
<proteinExistence type="predicted"/>
<dbReference type="RefSeq" id="WP_074727692.1">
    <property type="nucleotide sequence ID" value="NZ_FNQS01000001.1"/>
</dbReference>
<evidence type="ECO:0000256" key="1">
    <source>
        <dbReference type="SAM" id="SignalP"/>
    </source>
</evidence>